<feature type="compositionally biased region" description="Polar residues" evidence="1">
    <location>
        <begin position="590"/>
        <end position="603"/>
    </location>
</feature>
<feature type="compositionally biased region" description="Basic and acidic residues" evidence="1">
    <location>
        <begin position="66"/>
        <end position="88"/>
    </location>
</feature>
<feature type="compositionally biased region" description="Polar residues" evidence="1">
    <location>
        <begin position="106"/>
        <end position="115"/>
    </location>
</feature>
<feature type="compositionally biased region" description="Low complexity" evidence="1">
    <location>
        <begin position="278"/>
        <end position="292"/>
    </location>
</feature>
<proteinExistence type="predicted"/>
<organism evidence="2 3">
    <name type="scientific">Phaeodactylum tricornutum (strain CCAP 1055/1)</name>
    <dbReference type="NCBI Taxonomy" id="556484"/>
    <lineage>
        <taxon>Eukaryota</taxon>
        <taxon>Sar</taxon>
        <taxon>Stramenopiles</taxon>
        <taxon>Ochrophyta</taxon>
        <taxon>Bacillariophyta</taxon>
        <taxon>Bacillariophyceae</taxon>
        <taxon>Bacillariophycidae</taxon>
        <taxon>Naviculales</taxon>
        <taxon>Phaeodactylaceae</taxon>
        <taxon>Phaeodactylum</taxon>
    </lineage>
</organism>
<dbReference type="RefSeq" id="XP_002182613.1">
    <property type="nucleotide sequence ID" value="XM_002182577.1"/>
</dbReference>
<dbReference type="InParanoid" id="B7G5W0"/>
<feature type="compositionally biased region" description="Low complexity" evidence="1">
    <location>
        <begin position="480"/>
        <end position="489"/>
    </location>
</feature>
<feature type="compositionally biased region" description="Polar residues" evidence="1">
    <location>
        <begin position="320"/>
        <end position="340"/>
    </location>
</feature>
<feature type="region of interest" description="Disordered" evidence="1">
    <location>
        <begin position="460"/>
        <end position="518"/>
    </location>
</feature>
<protein>
    <submittedName>
        <fullName evidence="2">Uncharacterized protein</fullName>
    </submittedName>
</protein>
<feature type="compositionally biased region" description="Polar residues" evidence="1">
    <location>
        <begin position="687"/>
        <end position="697"/>
    </location>
</feature>
<accession>B7G5W0</accession>
<feature type="compositionally biased region" description="Basic and acidic residues" evidence="1">
    <location>
        <begin position="495"/>
        <end position="509"/>
    </location>
</feature>
<feature type="region of interest" description="Disordered" evidence="1">
    <location>
        <begin position="712"/>
        <end position="813"/>
    </location>
</feature>
<feature type="compositionally biased region" description="Polar residues" evidence="1">
    <location>
        <begin position="734"/>
        <end position="753"/>
    </location>
</feature>
<dbReference type="EMBL" id="CM000618">
    <property type="protein sequence ID" value="EEC45900.1"/>
    <property type="molecule type" value="Genomic_DNA"/>
</dbReference>
<reference evidence="3" key="2">
    <citation type="submission" date="2008-08" db="EMBL/GenBank/DDBJ databases">
        <authorList>
            <consortium name="Diatom Consortium"/>
            <person name="Grigoriev I."/>
            <person name="Grimwood J."/>
            <person name="Kuo A."/>
            <person name="Otillar R.P."/>
            <person name="Salamov A."/>
            <person name="Detter J.C."/>
            <person name="Lindquist E."/>
            <person name="Shapiro H."/>
            <person name="Lucas S."/>
            <person name="Glavina del Rio T."/>
            <person name="Pitluck S."/>
            <person name="Rokhsar D."/>
            <person name="Bowler C."/>
        </authorList>
    </citation>
    <scope>GENOME REANNOTATION</scope>
    <source>
        <strain evidence="3">CCAP 1055/1</strain>
    </source>
</reference>
<feature type="compositionally biased region" description="Polar residues" evidence="1">
    <location>
        <begin position="567"/>
        <end position="578"/>
    </location>
</feature>
<feature type="compositionally biased region" description="Basic and acidic residues" evidence="1">
    <location>
        <begin position="220"/>
        <end position="237"/>
    </location>
</feature>
<feature type="region of interest" description="Disordered" evidence="1">
    <location>
        <begin position="561"/>
        <end position="638"/>
    </location>
</feature>
<sequence length="847" mass="93143">MRVYDQNAVRKQMPAAARVVYPEKSTVHMVPTMSPRKAQRLVDSVKRKVSVENQAQASVQVLPVKESGESPNEERQESRNDDCDRSDCNNKTSSSGTSGGKRPQENLASPRSPQESIKVVSLQDRRKRAMARVRCHAINTGSQKTSLSTACITNERDQPAEPEAFVDIPKDLGMYTEPGSKNKKWPDDGKFRSTIHLATSPSRQRALTEKRARLAKAAKKQQERLAEGAGPAKEHQKSPPPPAEISRDQWAPTNMQTGHQLPLGNLTPSSIHKRTWKPQQSSPQSHRSPTTTLTPSSCHQIAKRWTIQSRSTSPRSTPSVGTNKTLSPQTRPHQSPNLSESCRAPVLPAKTAHDDHNCGASSFRPSPTKTRPDNRYEVVSPILETADTCQIFSRPIVPQDEHKRFASISDTVERVVSTVPLKRWAPTPKIDSRNLYFMSSSSSPATSSQQWMKLKEKNTDGLMASSEVSSATSKPDRTSSPKTSKAASTEGSNEASHEPDISPFHHDQKTFYSPPMPIRTSDRYLAESSKVKRSYINNTTGEPARAKAQFFRRDEIKDMLSPPAHSTCLTRKPSSQAELTGKHDSRSDSIDQSITDTTQTPISGLNIERPDKVSVSSMKARFSSTHSSHKTKSGKVCKTKMEDEVKVFEKSPTSPSIKPVQVRRVRETSVKVNVASMAERFAIASITRQSQSPTPNSKARIGLKAESFVSVKARLPESKPRAPASPKPAPSPLTIVSNTSLCLTGPSNGRDSTSPIEKSKEREKRPEKASSEGETGFRQYLQRLASKKSPSFSQMASPAPNAPRSPSQIERFRQKGFFGSPCVRHSTACEVTGGGEGKAFESAKTTC</sequence>
<dbReference type="PaxDb" id="2850-Phatr48068"/>
<dbReference type="Proteomes" id="UP000000759">
    <property type="component" value="Chromosome 16"/>
</dbReference>
<name>B7G5W0_PHATC</name>
<feature type="compositionally biased region" description="Basic and acidic residues" evidence="1">
    <location>
        <begin position="580"/>
        <end position="589"/>
    </location>
</feature>
<keyword evidence="3" id="KW-1185">Reference proteome</keyword>
<evidence type="ECO:0000313" key="3">
    <source>
        <dbReference type="Proteomes" id="UP000000759"/>
    </source>
</evidence>
<feature type="compositionally biased region" description="Low complexity" evidence="1">
    <location>
        <begin position="796"/>
        <end position="807"/>
    </location>
</feature>
<evidence type="ECO:0000313" key="2">
    <source>
        <dbReference type="EMBL" id="EEC45900.1"/>
    </source>
</evidence>
<reference evidence="2 3" key="1">
    <citation type="journal article" date="2008" name="Nature">
        <title>The Phaeodactylum genome reveals the evolutionary history of diatom genomes.</title>
        <authorList>
            <person name="Bowler C."/>
            <person name="Allen A.E."/>
            <person name="Badger J.H."/>
            <person name="Grimwood J."/>
            <person name="Jabbari K."/>
            <person name="Kuo A."/>
            <person name="Maheswari U."/>
            <person name="Martens C."/>
            <person name="Maumus F."/>
            <person name="Otillar R.P."/>
            <person name="Rayko E."/>
            <person name="Salamov A."/>
            <person name="Vandepoele K."/>
            <person name="Beszteri B."/>
            <person name="Gruber A."/>
            <person name="Heijde M."/>
            <person name="Katinka M."/>
            <person name="Mock T."/>
            <person name="Valentin K."/>
            <person name="Verret F."/>
            <person name="Berges J.A."/>
            <person name="Brownlee C."/>
            <person name="Cadoret J.P."/>
            <person name="Chiovitti A."/>
            <person name="Choi C.J."/>
            <person name="Coesel S."/>
            <person name="De Martino A."/>
            <person name="Detter J.C."/>
            <person name="Durkin C."/>
            <person name="Falciatore A."/>
            <person name="Fournet J."/>
            <person name="Haruta M."/>
            <person name="Huysman M.J."/>
            <person name="Jenkins B.D."/>
            <person name="Jiroutova K."/>
            <person name="Jorgensen R.E."/>
            <person name="Joubert Y."/>
            <person name="Kaplan A."/>
            <person name="Kroger N."/>
            <person name="Kroth P.G."/>
            <person name="La Roche J."/>
            <person name="Lindquist E."/>
            <person name="Lommer M."/>
            <person name="Martin-Jezequel V."/>
            <person name="Lopez P.J."/>
            <person name="Lucas S."/>
            <person name="Mangogna M."/>
            <person name="McGinnis K."/>
            <person name="Medlin L.K."/>
            <person name="Montsant A."/>
            <person name="Oudot-Le Secq M.P."/>
            <person name="Napoli C."/>
            <person name="Obornik M."/>
            <person name="Parker M.S."/>
            <person name="Petit J.L."/>
            <person name="Porcel B.M."/>
            <person name="Poulsen N."/>
            <person name="Robison M."/>
            <person name="Rychlewski L."/>
            <person name="Rynearson T.A."/>
            <person name="Schmutz J."/>
            <person name="Shapiro H."/>
            <person name="Siaut M."/>
            <person name="Stanley M."/>
            <person name="Sussman M.R."/>
            <person name="Taylor A.R."/>
            <person name="Vardi A."/>
            <person name="von Dassow P."/>
            <person name="Vyverman W."/>
            <person name="Willis A."/>
            <person name="Wyrwicz L.S."/>
            <person name="Rokhsar D.S."/>
            <person name="Weissenbach J."/>
            <person name="Armbrust E.V."/>
            <person name="Green B.R."/>
            <person name="Van de Peer Y."/>
            <person name="Grigoriev I.V."/>
        </authorList>
    </citation>
    <scope>NUCLEOTIDE SEQUENCE [LARGE SCALE GENOMIC DNA]</scope>
    <source>
        <strain evidence="2 3">CCAP 1055/1</strain>
    </source>
</reference>
<dbReference type="GeneID" id="7203422"/>
<feature type="region of interest" description="Disordered" evidence="1">
    <location>
        <begin position="687"/>
        <end position="706"/>
    </location>
</feature>
<feature type="compositionally biased region" description="Basic and acidic residues" evidence="1">
    <location>
        <begin position="757"/>
        <end position="771"/>
    </location>
</feature>
<feature type="compositionally biased region" description="Basic residues" evidence="1">
    <location>
        <begin position="627"/>
        <end position="638"/>
    </location>
</feature>
<dbReference type="AlphaFoldDB" id="B7G5W0"/>
<feature type="compositionally biased region" description="Low complexity" evidence="1">
    <location>
        <begin position="309"/>
        <end position="319"/>
    </location>
</feature>
<feature type="region of interest" description="Disordered" evidence="1">
    <location>
        <begin position="52"/>
        <end position="125"/>
    </location>
</feature>
<dbReference type="KEGG" id="pti:PHATRDRAFT_48068"/>
<feature type="region of interest" description="Disordered" evidence="1">
    <location>
        <begin position="171"/>
        <end position="373"/>
    </location>
</feature>
<gene>
    <name evidence="2" type="ORF">PHATRDRAFT_48068</name>
</gene>
<evidence type="ECO:0000256" key="1">
    <source>
        <dbReference type="SAM" id="MobiDB-lite"/>
    </source>
</evidence>
<dbReference type="HOGENOM" id="CLU_336664_0_0_1"/>
<feature type="compositionally biased region" description="Polar residues" evidence="1">
    <location>
        <begin position="359"/>
        <end position="369"/>
    </location>
</feature>